<protein>
    <submittedName>
        <fullName evidence="2">ROK family protein</fullName>
    </submittedName>
</protein>
<name>A0A514LH87_9BACI</name>
<evidence type="ECO:0000256" key="1">
    <source>
        <dbReference type="ARBA" id="ARBA00006479"/>
    </source>
</evidence>
<dbReference type="InterPro" id="IPR043129">
    <property type="entry name" value="ATPase_NBD"/>
</dbReference>
<dbReference type="AlphaFoldDB" id="A0A514LH87"/>
<comment type="similarity">
    <text evidence="1">Belongs to the ROK (NagC/XylR) family.</text>
</comment>
<dbReference type="Pfam" id="PF00480">
    <property type="entry name" value="ROK"/>
    <property type="match status" value="1"/>
</dbReference>
<dbReference type="KEGG" id="sale:EPH95_08365"/>
<keyword evidence="3" id="KW-1185">Reference proteome</keyword>
<reference evidence="3" key="1">
    <citation type="submission" date="2019-01" db="EMBL/GenBank/DDBJ databases">
        <title>Genomic analysis of Salicibibacter sp. NKC3-5.</title>
        <authorList>
            <person name="Oh Y.J."/>
        </authorList>
    </citation>
    <scope>NUCLEOTIDE SEQUENCE [LARGE SCALE GENOMIC DNA]</scope>
    <source>
        <strain evidence="3">NKC3-5</strain>
    </source>
</reference>
<organism evidence="2 3">
    <name type="scientific">Salicibibacter halophilus</name>
    <dbReference type="NCBI Taxonomy" id="2502791"/>
    <lineage>
        <taxon>Bacteria</taxon>
        <taxon>Bacillati</taxon>
        <taxon>Bacillota</taxon>
        <taxon>Bacilli</taxon>
        <taxon>Bacillales</taxon>
        <taxon>Bacillaceae</taxon>
        <taxon>Salicibibacter</taxon>
    </lineage>
</organism>
<dbReference type="Gene3D" id="3.30.420.40">
    <property type="match status" value="1"/>
</dbReference>
<dbReference type="EMBL" id="CP035485">
    <property type="protein sequence ID" value="QDI91199.1"/>
    <property type="molecule type" value="Genomic_DNA"/>
</dbReference>
<dbReference type="PANTHER" id="PTHR18964:SF149">
    <property type="entry name" value="BIFUNCTIONAL UDP-N-ACETYLGLUCOSAMINE 2-EPIMERASE_N-ACETYLMANNOSAMINE KINASE"/>
    <property type="match status" value="1"/>
</dbReference>
<evidence type="ECO:0000313" key="3">
    <source>
        <dbReference type="Proteomes" id="UP000319756"/>
    </source>
</evidence>
<dbReference type="Proteomes" id="UP000319756">
    <property type="component" value="Chromosome"/>
</dbReference>
<dbReference type="InterPro" id="IPR000600">
    <property type="entry name" value="ROK"/>
</dbReference>
<gene>
    <name evidence="2" type="ORF">EPH95_08365</name>
</gene>
<accession>A0A514LH87</accession>
<sequence>MDKWKIETDIEDNGRHLSGHIIKSIKERFVKHSISAGNLTGIGIGVPGFVDEASTFFVTLGTGVGSGIIVNGDLVNGPNGTAGEIDHTITVPHGRLCTCGREGCLEEYVAAKGLRRSLRDYLRNFRDSSPLHKDSEVIDIYEAAKAGDALAVHIVNDAAYYLAYALANVVTLINPEKIIIGGGVSAAGEKLLRPLVAHFKRFVLKEADKSLSFEFARPGNDAGIYGATWLVMKRLGYFQNML</sequence>
<dbReference type="PANTHER" id="PTHR18964">
    <property type="entry name" value="ROK (REPRESSOR, ORF, KINASE) FAMILY"/>
    <property type="match status" value="1"/>
</dbReference>
<dbReference type="SUPFAM" id="SSF53067">
    <property type="entry name" value="Actin-like ATPase domain"/>
    <property type="match status" value="2"/>
</dbReference>
<proteinExistence type="inferred from homology"/>
<evidence type="ECO:0000313" key="2">
    <source>
        <dbReference type="EMBL" id="QDI91199.1"/>
    </source>
</evidence>